<evidence type="ECO:0000256" key="1">
    <source>
        <dbReference type="SAM" id="MobiDB-lite"/>
    </source>
</evidence>
<comment type="caution">
    <text evidence="2">The sequence shown here is derived from an EMBL/GenBank/DDBJ whole genome shotgun (WGS) entry which is preliminary data.</text>
</comment>
<feature type="region of interest" description="Disordered" evidence="1">
    <location>
        <begin position="1"/>
        <end position="75"/>
    </location>
</feature>
<accession>A0AAW2M5Q6</accession>
<protein>
    <submittedName>
        <fullName evidence="2">Uncharacterized protein</fullName>
    </submittedName>
</protein>
<sequence length="96" mass="9815">MRDHALEGHAGGIPPSRSLRRNPASKGSIGKRPISISPGTTPRGSSKRARTSFLGTPSASSTMPSSGPPPLLSRTKGVSLSSLLALPQTACTPTNL</sequence>
<feature type="compositionally biased region" description="Polar residues" evidence="1">
    <location>
        <begin position="53"/>
        <end position="65"/>
    </location>
</feature>
<gene>
    <name evidence="2" type="ORF">Sradi_5099400</name>
</gene>
<evidence type="ECO:0000313" key="2">
    <source>
        <dbReference type="EMBL" id="KAL0325301.1"/>
    </source>
</evidence>
<reference evidence="2" key="2">
    <citation type="journal article" date="2024" name="Plant">
        <title>Genomic evolution and insights into agronomic trait innovations of Sesamum species.</title>
        <authorList>
            <person name="Miao H."/>
            <person name="Wang L."/>
            <person name="Qu L."/>
            <person name="Liu H."/>
            <person name="Sun Y."/>
            <person name="Le M."/>
            <person name="Wang Q."/>
            <person name="Wei S."/>
            <person name="Zheng Y."/>
            <person name="Lin W."/>
            <person name="Duan Y."/>
            <person name="Cao H."/>
            <person name="Xiong S."/>
            <person name="Wang X."/>
            <person name="Wei L."/>
            <person name="Li C."/>
            <person name="Ma Q."/>
            <person name="Ju M."/>
            <person name="Zhao R."/>
            <person name="Li G."/>
            <person name="Mu C."/>
            <person name="Tian Q."/>
            <person name="Mei H."/>
            <person name="Zhang T."/>
            <person name="Gao T."/>
            <person name="Zhang H."/>
        </authorList>
    </citation>
    <scope>NUCLEOTIDE SEQUENCE</scope>
    <source>
        <strain evidence="2">G02</strain>
    </source>
</reference>
<dbReference type="AlphaFoldDB" id="A0AAW2M5Q6"/>
<reference evidence="2" key="1">
    <citation type="submission" date="2020-06" db="EMBL/GenBank/DDBJ databases">
        <authorList>
            <person name="Li T."/>
            <person name="Hu X."/>
            <person name="Zhang T."/>
            <person name="Song X."/>
            <person name="Zhang H."/>
            <person name="Dai N."/>
            <person name="Sheng W."/>
            <person name="Hou X."/>
            <person name="Wei L."/>
        </authorList>
    </citation>
    <scope>NUCLEOTIDE SEQUENCE</scope>
    <source>
        <strain evidence="2">G02</strain>
        <tissue evidence="2">Leaf</tissue>
    </source>
</reference>
<dbReference type="EMBL" id="JACGWJ010000023">
    <property type="protein sequence ID" value="KAL0325301.1"/>
    <property type="molecule type" value="Genomic_DNA"/>
</dbReference>
<proteinExistence type="predicted"/>
<name>A0AAW2M5Q6_SESRA</name>
<organism evidence="2">
    <name type="scientific">Sesamum radiatum</name>
    <name type="common">Black benniseed</name>
    <dbReference type="NCBI Taxonomy" id="300843"/>
    <lineage>
        <taxon>Eukaryota</taxon>
        <taxon>Viridiplantae</taxon>
        <taxon>Streptophyta</taxon>
        <taxon>Embryophyta</taxon>
        <taxon>Tracheophyta</taxon>
        <taxon>Spermatophyta</taxon>
        <taxon>Magnoliopsida</taxon>
        <taxon>eudicotyledons</taxon>
        <taxon>Gunneridae</taxon>
        <taxon>Pentapetalae</taxon>
        <taxon>asterids</taxon>
        <taxon>lamiids</taxon>
        <taxon>Lamiales</taxon>
        <taxon>Pedaliaceae</taxon>
        <taxon>Sesamum</taxon>
    </lineage>
</organism>